<feature type="region of interest" description="Disordered" evidence="11">
    <location>
        <begin position="1"/>
        <end position="30"/>
    </location>
</feature>
<reference evidence="13 14" key="1">
    <citation type="submission" date="2019-01" db="EMBL/GenBank/DDBJ databases">
        <title>Draft Genome and Complete Hox-Cluster Characterization of the Sterlet Sturgeon (Acipenser ruthenus).</title>
        <authorList>
            <person name="Wei Q."/>
        </authorList>
    </citation>
    <scope>NUCLEOTIDE SEQUENCE [LARGE SCALE GENOMIC DNA]</scope>
    <source>
        <strain evidence="13">WHYD16114868_AA</strain>
        <tissue evidence="13">Blood</tissue>
    </source>
</reference>
<evidence type="ECO:0000256" key="1">
    <source>
        <dbReference type="ARBA" id="ARBA00004123"/>
    </source>
</evidence>
<dbReference type="SMART" id="SM00355">
    <property type="entry name" value="ZnF_C2H2"/>
    <property type="match status" value="4"/>
</dbReference>
<keyword evidence="5" id="KW-0862">Zinc</keyword>
<dbReference type="GO" id="GO:0005634">
    <property type="term" value="C:nucleus"/>
    <property type="evidence" value="ECO:0007669"/>
    <property type="project" value="UniProtKB-SubCell"/>
</dbReference>
<dbReference type="InterPro" id="IPR008906">
    <property type="entry name" value="HATC_C_dom"/>
</dbReference>
<dbReference type="InterPro" id="IPR013087">
    <property type="entry name" value="Znf_C2H2_type"/>
</dbReference>
<keyword evidence="2" id="KW-0479">Metal-binding</keyword>
<organism evidence="13 14">
    <name type="scientific">Acipenser ruthenus</name>
    <name type="common">Sterlet sturgeon</name>
    <dbReference type="NCBI Taxonomy" id="7906"/>
    <lineage>
        <taxon>Eukaryota</taxon>
        <taxon>Metazoa</taxon>
        <taxon>Chordata</taxon>
        <taxon>Craniata</taxon>
        <taxon>Vertebrata</taxon>
        <taxon>Euteleostomi</taxon>
        <taxon>Actinopterygii</taxon>
        <taxon>Chondrostei</taxon>
        <taxon>Acipenseriformes</taxon>
        <taxon>Acipenseridae</taxon>
        <taxon>Acipenser</taxon>
    </lineage>
</organism>
<name>A0A444UW19_ACIRT</name>
<evidence type="ECO:0000313" key="13">
    <source>
        <dbReference type="EMBL" id="RXM92373.1"/>
    </source>
</evidence>
<evidence type="ECO:0000256" key="6">
    <source>
        <dbReference type="ARBA" id="ARBA00023015"/>
    </source>
</evidence>
<feature type="region of interest" description="Disordered" evidence="11">
    <location>
        <begin position="242"/>
        <end position="262"/>
    </location>
</feature>
<dbReference type="Gene3D" id="3.30.160.60">
    <property type="entry name" value="Classic Zinc Finger"/>
    <property type="match status" value="2"/>
</dbReference>
<sequence>MDSRNTPKPRGPASQRPAGTSSSPMTLKSELNEDYDLQEVLWQDDAKDRKNGKDSGGKLPAEICVVIGGPRSPQTLGSYVCGICGKKYKYYNCFQTHVRAHRETETGAGEGSSQGATSEWILSNLPEEQIHQETQNVSLLSCFVDNFRYACDICGKKYKYYSCFQEHRDLHAVDDPYDQAVIPVDDPKEEELTEPFQKIGPKTGNYICEFCGKQYKYYNPYQEHVALHAPISWSIEMQAPRSRLRPASSRKRGPPQTERSQIAHAVSYERELIVRFGSLNCFAESAFSRKAESKTQNSVEETNSSQNSSEPYTCGACGIQFQFYNNLLEHMQSHAANSTVPEKERQQIAERLLKVMYADLGAASVLNTKDFMKLAQTLVDAGAQYGAFSVTDVLGDMNTLALKHLPRMYNQVKVKVTCALGSNTSLGIGVTCHSQMVGVDSCYVLTAYQVEGSQRKRYVLGVKEVDVKECGEQVHHWVQNVLSEFVMSEIRTIYVMDCKVSLAAFFKAGMCLGCSACALNCVVQSALNKRTLQARSMHEVIDLLNVCEDMAGSAGFSRETFGSLEEAPAPPCWDSVTESLLLVNERYEQICEFYSRAKKMSHIQNLNKQLLCNLAAILAPVKQAVVELSCEQKPTLQLVLPTYVRLEKLFTAKANDVGAVSKLCHFFLEALKENFKVERAHKIAMILDPQQKLRPVPAYQHEEIISKVCEMITEIREMRGEDTDMEPSTKKARLASSNSKAQGSDEKQVKKEVYEYLAEPLFQATPDLFQYWSSVTQKYPRLARLAFWLLSVPAVGARSESVSMCEQALSMKKRRQVTPEEMNKLLFLKSNMP</sequence>
<evidence type="ECO:0000259" key="12">
    <source>
        <dbReference type="PROSITE" id="PS50157"/>
    </source>
</evidence>
<dbReference type="PROSITE" id="PS50157">
    <property type="entry name" value="ZINC_FINGER_C2H2_2"/>
    <property type="match status" value="4"/>
</dbReference>
<dbReference type="GO" id="GO:0008270">
    <property type="term" value="F:zinc ion binding"/>
    <property type="evidence" value="ECO:0007669"/>
    <property type="project" value="UniProtKB-KW"/>
</dbReference>
<feature type="domain" description="C2H2-type" evidence="12">
    <location>
        <begin position="79"/>
        <end position="106"/>
    </location>
</feature>
<evidence type="ECO:0000256" key="7">
    <source>
        <dbReference type="ARBA" id="ARBA00023125"/>
    </source>
</evidence>
<comment type="caution">
    <text evidence="13">The sequence shown here is derived from an EMBL/GenBank/DDBJ whole genome shotgun (WGS) entry which is preliminary data.</text>
</comment>
<keyword evidence="14" id="KW-1185">Reference proteome</keyword>
<evidence type="ECO:0000256" key="4">
    <source>
        <dbReference type="ARBA" id="ARBA00022771"/>
    </source>
</evidence>
<dbReference type="PANTHER" id="PTHR24383:SF12">
    <property type="entry name" value="ZINC FINGER PROTEIN 618"/>
    <property type="match status" value="1"/>
</dbReference>
<evidence type="ECO:0000256" key="11">
    <source>
        <dbReference type="SAM" id="MobiDB-lite"/>
    </source>
</evidence>
<dbReference type="GO" id="GO:0046983">
    <property type="term" value="F:protein dimerization activity"/>
    <property type="evidence" value="ECO:0007669"/>
    <property type="project" value="InterPro"/>
</dbReference>
<keyword evidence="4 10" id="KW-0863">Zinc-finger</keyword>
<feature type="compositionally biased region" description="Polar residues" evidence="11">
    <location>
        <begin position="17"/>
        <end position="26"/>
    </location>
</feature>
<dbReference type="Gene3D" id="1.10.10.1070">
    <property type="entry name" value="Zinc finger, BED domain-containing"/>
    <property type="match status" value="1"/>
</dbReference>
<feature type="domain" description="C2H2-type" evidence="12">
    <location>
        <begin position="149"/>
        <end position="176"/>
    </location>
</feature>
<evidence type="ECO:0000256" key="10">
    <source>
        <dbReference type="PROSITE-ProRule" id="PRU00042"/>
    </source>
</evidence>
<accession>A0A444UW19</accession>
<feature type="region of interest" description="Disordered" evidence="11">
    <location>
        <begin position="720"/>
        <end position="746"/>
    </location>
</feature>
<dbReference type="SUPFAM" id="SSF140996">
    <property type="entry name" value="Hermes dimerisation domain"/>
    <property type="match status" value="1"/>
</dbReference>
<dbReference type="GO" id="GO:0003677">
    <property type="term" value="F:DNA binding"/>
    <property type="evidence" value="ECO:0007669"/>
    <property type="project" value="UniProtKB-KW"/>
</dbReference>
<evidence type="ECO:0000256" key="9">
    <source>
        <dbReference type="ARBA" id="ARBA00023242"/>
    </source>
</evidence>
<keyword evidence="8" id="KW-0804">Transcription</keyword>
<dbReference type="Pfam" id="PF05699">
    <property type="entry name" value="Dimer_Tnp_hAT"/>
    <property type="match status" value="1"/>
</dbReference>
<dbReference type="AlphaFoldDB" id="A0A444UW19"/>
<keyword evidence="7" id="KW-0238">DNA-binding</keyword>
<dbReference type="SUPFAM" id="SSF57667">
    <property type="entry name" value="beta-beta-alpha zinc fingers"/>
    <property type="match status" value="2"/>
</dbReference>
<feature type="domain" description="C2H2-type" evidence="12">
    <location>
        <begin position="206"/>
        <end position="229"/>
    </location>
</feature>
<keyword evidence="9" id="KW-0539">Nucleus</keyword>
<evidence type="ECO:0000256" key="3">
    <source>
        <dbReference type="ARBA" id="ARBA00022737"/>
    </source>
</evidence>
<comment type="subcellular location">
    <subcellularLocation>
        <location evidence="1">Nucleus</location>
    </subcellularLocation>
</comment>
<evidence type="ECO:0000256" key="5">
    <source>
        <dbReference type="ARBA" id="ARBA00022833"/>
    </source>
</evidence>
<dbReference type="InterPro" id="IPR012337">
    <property type="entry name" value="RNaseH-like_sf"/>
</dbReference>
<protein>
    <submittedName>
        <fullName evidence="13">Zinc finger protein 618</fullName>
    </submittedName>
</protein>
<dbReference type="SUPFAM" id="SSF53098">
    <property type="entry name" value="Ribonuclease H-like"/>
    <property type="match status" value="1"/>
</dbReference>
<dbReference type="EMBL" id="SCEB01006397">
    <property type="protein sequence ID" value="RXM92373.1"/>
    <property type="molecule type" value="Genomic_DNA"/>
</dbReference>
<dbReference type="InterPro" id="IPR036236">
    <property type="entry name" value="Znf_C2H2_sf"/>
</dbReference>
<evidence type="ECO:0000256" key="8">
    <source>
        <dbReference type="ARBA" id="ARBA00023163"/>
    </source>
</evidence>
<gene>
    <name evidence="13" type="ORF">EOD39_20200</name>
</gene>
<keyword evidence="3" id="KW-0677">Repeat</keyword>
<evidence type="ECO:0000313" key="14">
    <source>
        <dbReference type="Proteomes" id="UP000289886"/>
    </source>
</evidence>
<evidence type="ECO:0000256" key="2">
    <source>
        <dbReference type="ARBA" id="ARBA00022723"/>
    </source>
</evidence>
<dbReference type="PROSITE" id="PS00028">
    <property type="entry name" value="ZINC_FINGER_C2H2_1"/>
    <property type="match status" value="4"/>
</dbReference>
<feature type="compositionally biased region" description="Basic residues" evidence="11">
    <location>
        <begin position="242"/>
        <end position="253"/>
    </location>
</feature>
<keyword evidence="6" id="KW-0805">Transcription regulation</keyword>
<dbReference type="Proteomes" id="UP000289886">
    <property type="component" value="Unassembled WGS sequence"/>
</dbReference>
<dbReference type="PANTHER" id="PTHR24383">
    <property type="entry name" value="ZINC FINGER PROTEIN"/>
    <property type="match status" value="1"/>
</dbReference>
<feature type="domain" description="C2H2-type" evidence="12">
    <location>
        <begin position="312"/>
        <end position="339"/>
    </location>
</feature>
<proteinExistence type="predicted"/>